<dbReference type="EMBL" id="BNCO01000026">
    <property type="protein sequence ID" value="GIL57098.1"/>
    <property type="molecule type" value="Genomic_DNA"/>
</dbReference>
<name>A0A8J4F5B2_9CHLO</name>
<protein>
    <submittedName>
        <fullName evidence="2">Uncharacterized protein</fullName>
    </submittedName>
</protein>
<keyword evidence="3" id="KW-1185">Reference proteome</keyword>
<evidence type="ECO:0000313" key="3">
    <source>
        <dbReference type="Proteomes" id="UP000747399"/>
    </source>
</evidence>
<organism evidence="2 3">
    <name type="scientific">Volvox africanus</name>
    <dbReference type="NCBI Taxonomy" id="51714"/>
    <lineage>
        <taxon>Eukaryota</taxon>
        <taxon>Viridiplantae</taxon>
        <taxon>Chlorophyta</taxon>
        <taxon>core chlorophytes</taxon>
        <taxon>Chlorophyceae</taxon>
        <taxon>CS clade</taxon>
        <taxon>Chlamydomonadales</taxon>
        <taxon>Volvocaceae</taxon>
        <taxon>Volvox</taxon>
    </lineage>
</organism>
<evidence type="ECO:0000256" key="1">
    <source>
        <dbReference type="SAM" id="MobiDB-lite"/>
    </source>
</evidence>
<accession>A0A8J4F5B2</accession>
<reference evidence="2" key="1">
    <citation type="journal article" date="2021" name="Proc. Natl. Acad. Sci. U.S.A.">
        <title>Three genomes in the algal genus Volvox reveal the fate of a haploid sex-determining region after a transition to homothallism.</title>
        <authorList>
            <person name="Yamamoto K."/>
            <person name="Hamaji T."/>
            <person name="Kawai-Toyooka H."/>
            <person name="Matsuzaki R."/>
            <person name="Takahashi F."/>
            <person name="Nishimura Y."/>
            <person name="Kawachi M."/>
            <person name="Noguchi H."/>
            <person name="Minakuchi Y."/>
            <person name="Umen J.G."/>
            <person name="Toyoda A."/>
            <person name="Nozaki H."/>
        </authorList>
    </citation>
    <scope>NUCLEOTIDE SEQUENCE</scope>
    <source>
        <strain evidence="2">NIES-3780</strain>
    </source>
</reference>
<dbReference type="Proteomes" id="UP000747399">
    <property type="component" value="Unassembled WGS sequence"/>
</dbReference>
<dbReference type="AlphaFoldDB" id="A0A8J4F5B2"/>
<sequence>MAPRGIPADILALSVPMLFAGGAFSTMLYRIIKVDPEQTAGITPDTKEAIQKGQNQLHNPREAHLHIYSTRGHPVAATGTKPTRARPLPTLGGHEPSSTPSRPPYLPTYHLTGEPTHQYPVPIEELHRHLCAIHSCRTF</sequence>
<feature type="region of interest" description="Disordered" evidence="1">
    <location>
        <begin position="73"/>
        <end position="103"/>
    </location>
</feature>
<proteinExistence type="predicted"/>
<gene>
    <name evidence="2" type="ORF">Vafri_12377</name>
</gene>
<evidence type="ECO:0000313" key="2">
    <source>
        <dbReference type="EMBL" id="GIL57098.1"/>
    </source>
</evidence>
<comment type="caution">
    <text evidence="2">The sequence shown here is derived from an EMBL/GenBank/DDBJ whole genome shotgun (WGS) entry which is preliminary data.</text>
</comment>